<evidence type="ECO:0000313" key="5">
    <source>
        <dbReference type="EMBL" id="SFJ99239.1"/>
    </source>
</evidence>
<dbReference type="Gene3D" id="3.40.50.2300">
    <property type="match status" value="1"/>
</dbReference>
<dbReference type="InterPro" id="IPR016032">
    <property type="entry name" value="Sig_transdc_resp-reg_C-effctor"/>
</dbReference>
<dbReference type="PROSITE" id="PS50110">
    <property type="entry name" value="RESPONSE_REGULATORY"/>
    <property type="match status" value="1"/>
</dbReference>
<evidence type="ECO:0000313" key="6">
    <source>
        <dbReference type="Proteomes" id="UP000198635"/>
    </source>
</evidence>
<evidence type="ECO:0000256" key="1">
    <source>
        <dbReference type="ARBA" id="ARBA00023125"/>
    </source>
</evidence>
<keyword evidence="2" id="KW-0597">Phosphoprotein</keyword>
<dbReference type="InterPro" id="IPR011006">
    <property type="entry name" value="CheY-like_superfamily"/>
</dbReference>
<keyword evidence="1" id="KW-0238">DNA-binding</keyword>
<name>A0A1I3VVS6_9BACT</name>
<dbReference type="OrthoDB" id="9803649at2"/>
<dbReference type="SUPFAM" id="SSF52172">
    <property type="entry name" value="CheY-like"/>
    <property type="match status" value="1"/>
</dbReference>
<sequence length="224" mass="24767">MTDKILIVDDDPHILEGMRALLANYFHVRTAHGPEQGLQDLRSSGPYAVVVSDLKMPGMSGIDFLARVREVSQQTVRVMLTGYADVETAVAAVNRGEVFRFHTKPCPTDVLRQTLTDALSKFRTESLMHQESLQGSAEARRALSDDDAMPGVSVPVPGMPLMVLLTGKELRVAELIRMDASSKEIAKVMNISPRTVEAHRENIRKKLGLANVKINLQSYLKSIM</sequence>
<evidence type="ECO:0000256" key="2">
    <source>
        <dbReference type="PROSITE-ProRule" id="PRU00169"/>
    </source>
</evidence>
<dbReference type="PRINTS" id="PR00038">
    <property type="entry name" value="HTHLUXR"/>
</dbReference>
<dbReference type="Pfam" id="PF00072">
    <property type="entry name" value="Response_reg"/>
    <property type="match status" value="1"/>
</dbReference>
<dbReference type="GO" id="GO:0003677">
    <property type="term" value="F:DNA binding"/>
    <property type="evidence" value="ECO:0007669"/>
    <property type="project" value="UniProtKB-KW"/>
</dbReference>
<dbReference type="CDD" id="cd17569">
    <property type="entry name" value="REC_HupR-like"/>
    <property type="match status" value="1"/>
</dbReference>
<dbReference type="PROSITE" id="PS00622">
    <property type="entry name" value="HTH_LUXR_1"/>
    <property type="match status" value="1"/>
</dbReference>
<feature type="domain" description="Response regulatory" evidence="4">
    <location>
        <begin position="4"/>
        <end position="119"/>
    </location>
</feature>
<accession>A0A1I3VVS6</accession>
<dbReference type="CDD" id="cd06170">
    <property type="entry name" value="LuxR_C_like"/>
    <property type="match status" value="1"/>
</dbReference>
<dbReference type="InterPro" id="IPR039420">
    <property type="entry name" value="WalR-like"/>
</dbReference>
<dbReference type="STRING" id="52560.SAMN04488082_11166"/>
<dbReference type="SMART" id="SM00421">
    <property type="entry name" value="HTH_LUXR"/>
    <property type="match status" value="1"/>
</dbReference>
<proteinExistence type="predicted"/>
<dbReference type="Proteomes" id="UP000198635">
    <property type="component" value="Unassembled WGS sequence"/>
</dbReference>
<dbReference type="GO" id="GO:0000160">
    <property type="term" value="P:phosphorelay signal transduction system"/>
    <property type="evidence" value="ECO:0007669"/>
    <property type="project" value="InterPro"/>
</dbReference>
<reference evidence="6" key="1">
    <citation type="submission" date="2016-10" db="EMBL/GenBank/DDBJ databases">
        <authorList>
            <person name="Varghese N."/>
            <person name="Submissions S."/>
        </authorList>
    </citation>
    <scope>NUCLEOTIDE SEQUENCE [LARGE SCALE GENOMIC DNA]</scope>
    <source>
        <strain evidence="6">DSM 5918</strain>
    </source>
</reference>
<dbReference type="SMART" id="SM00448">
    <property type="entry name" value="REC"/>
    <property type="match status" value="1"/>
</dbReference>
<organism evidence="5 6">
    <name type="scientific">Desulfomicrobium apsheronum</name>
    <dbReference type="NCBI Taxonomy" id="52560"/>
    <lineage>
        <taxon>Bacteria</taxon>
        <taxon>Pseudomonadati</taxon>
        <taxon>Thermodesulfobacteriota</taxon>
        <taxon>Desulfovibrionia</taxon>
        <taxon>Desulfovibrionales</taxon>
        <taxon>Desulfomicrobiaceae</taxon>
        <taxon>Desulfomicrobium</taxon>
    </lineage>
</organism>
<dbReference type="PANTHER" id="PTHR43214">
    <property type="entry name" value="TWO-COMPONENT RESPONSE REGULATOR"/>
    <property type="match status" value="1"/>
</dbReference>
<dbReference type="SUPFAM" id="SSF46894">
    <property type="entry name" value="C-terminal effector domain of the bipartite response regulators"/>
    <property type="match status" value="1"/>
</dbReference>
<dbReference type="InterPro" id="IPR001789">
    <property type="entry name" value="Sig_transdc_resp-reg_receiver"/>
</dbReference>
<dbReference type="EMBL" id="FORX01000011">
    <property type="protein sequence ID" value="SFJ99239.1"/>
    <property type="molecule type" value="Genomic_DNA"/>
</dbReference>
<dbReference type="GO" id="GO:0006355">
    <property type="term" value="P:regulation of DNA-templated transcription"/>
    <property type="evidence" value="ECO:0007669"/>
    <property type="project" value="InterPro"/>
</dbReference>
<dbReference type="PANTHER" id="PTHR43214:SF44">
    <property type="entry name" value="TWO-COMPONENT RESPONSE REGULATOR"/>
    <property type="match status" value="1"/>
</dbReference>
<feature type="domain" description="HTH luxR-type" evidence="3">
    <location>
        <begin position="158"/>
        <end position="224"/>
    </location>
</feature>
<dbReference type="InterPro" id="IPR000792">
    <property type="entry name" value="Tscrpt_reg_LuxR_C"/>
</dbReference>
<dbReference type="Pfam" id="PF00196">
    <property type="entry name" value="GerE"/>
    <property type="match status" value="1"/>
</dbReference>
<evidence type="ECO:0000259" key="4">
    <source>
        <dbReference type="PROSITE" id="PS50110"/>
    </source>
</evidence>
<dbReference type="PROSITE" id="PS50043">
    <property type="entry name" value="HTH_LUXR_2"/>
    <property type="match status" value="1"/>
</dbReference>
<dbReference type="AlphaFoldDB" id="A0A1I3VVS6"/>
<evidence type="ECO:0000259" key="3">
    <source>
        <dbReference type="PROSITE" id="PS50043"/>
    </source>
</evidence>
<keyword evidence="6" id="KW-1185">Reference proteome</keyword>
<feature type="modified residue" description="4-aspartylphosphate" evidence="2">
    <location>
        <position position="53"/>
    </location>
</feature>
<dbReference type="RefSeq" id="WP_092375619.1">
    <property type="nucleotide sequence ID" value="NZ_FORX01000011.1"/>
</dbReference>
<protein>
    <submittedName>
        <fullName evidence="5">Two component transcriptional regulator, LuxR family</fullName>
    </submittedName>
</protein>
<dbReference type="InterPro" id="IPR036388">
    <property type="entry name" value="WH-like_DNA-bd_sf"/>
</dbReference>
<dbReference type="Gene3D" id="1.10.10.10">
    <property type="entry name" value="Winged helix-like DNA-binding domain superfamily/Winged helix DNA-binding domain"/>
    <property type="match status" value="1"/>
</dbReference>
<gene>
    <name evidence="5" type="ORF">SAMN04488082_11166</name>
</gene>